<protein>
    <submittedName>
        <fullName evidence="2">Uncharacterized protein</fullName>
    </submittedName>
</protein>
<reference evidence="2" key="1">
    <citation type="submission" date="2022-11" db="UniProtKB">
        <authorList>
            <consortium name="WormBaseParasite"/>
        </authorList>
    </citation>
    <scope>IDENTIFICATION</scope>
</reference>
<dbReference type="Proteomes" id="UP000887565">
    <property type="component" value="Unplaced"/>
</dbReference>
<evidence type="ECO:0000313" key="2">
    <source>
        <dbReference type="WBParaSite" id="nRc.2.0.1.t07229-RA"/>
    </source>
</evidence>
<accession>A0A915I0K4</accession>
<proteinExistence type="predicted"/>
<keyword evidence="1" id="KW-1185">Reference proteome</keyword>
<name>A0A915I0K4_ROMCU</name>
<sequence length="105" mass="12047">MLNIMFEGNDIFSSGQCKSTSYDIIYLNAPFILKKSMQRSYERKAQIRSAVADCRVDDKKLGMFLLLNWAFCKLPIHSIHSSKSPTIADCRQLSATKILTFFIFK</sequence>
<organism evidence="1 2">
    <name type="scientific">Romanomermis culicivorax</name>
    <name type="common">Nematode worm</name>
    <dbReference type="NCBI Taxonomy" id="13658"/>
    <lineage>
        <taxon>Eukaryota</taxon>
        <taxon>Metazoa</taxon>
        <taxon>Ecdysozoa</taxon>
        <taxon>Nematoda</taxon>
        <taxon>Enoplea</taxon>
        <taxon>Dorylaimia</taxon>
        <taxon>Mermithida</taxon>
        <taxon>Mermithoidea</taxon>
        <taxon>Mermithidae</taxon>
        <taxon>Romanomermis</taxon>
    </lineage>
</organism>
<dbReference type="WBParaSite" id="nRc.2.0.1.t07229-RA">
    <property type="protein sequence ID" value="nRc.2.0.1.t07229-RA"/>
    <property type="gene ID" value="nRc.2.0.1.g07229"/>
</dbReference>
<dbReference type="AlphaFoldDB" id="A0A915I0K4"/>
<evidence type="ECO:0000313" key="1">
    <source>
        <dbReference type="Proteomes" id="UP000887565"/>
    </source>
</evidence>